<dbReference type="EMBL" id="BTGU01000011">
    <property type="protein sequence ID" value="GMN40379.1"/>
    <property type="molecule type" value="Genomic_DNA"/>
</dbReference>
<dbReference type="Proteomes" id="UP001187192">
    <property type="component" value="Unassembled WGS sequence"/>
</dbReference>
<accession>A0AA87ZNE6</accession>
<dbReference type="Pfam" id="PF00560">
    <property type="entry name" value="LRR_1"/>
    <property type="match status" value="6"/>
</dbReference>
<keyword evidence="5" id="KW-0472">Membrane</keyword>
<comment type="caution">
    <text evidence="7">The sequence shown here is derived from an EMBL/GenBank/DDBJ whole genome shotgun (WGS) entry which is preliminary data.</text>
</comment>
<proteinExistence type="predicted"/>
<reference evidence="7" key="1">
    <citation type="submission" date="2023-07" db="EMBL/GenBank/DDBJ databases">
        <title>draft genome sequence of fig (Ficus carica).</title>
        <authorList>
            <person name="Takahashi T."/>
            <person name="Nishimura K."/>
        </authorList>
    </citation>
    <scope>NUCLEOTIDE SEQUENCE</scope>
</reference>
<keyword evidence="6" id="KW-0325">Glycoprotein</keyword>
<dbReference type="InterPro" id="IPR001611">
    <property type="entry name" value="Leu-rich_rpt"/>
</dbReference>
<dbReference type="PANTHER" id="PTHR48057:SF18">
    <property type="entry name" value="REPEAT RECEPTOR-LIKE PROTEIN KINASE FAMILY PROTEIN, PUTATIVE-RELATED"/>
    <property type="match status" value="1"/>
</dbReference>
<keyword evidence="3" id="KW-0732">Signal</keyword>
<protein>
    <recommendedName>
        <fullName evidence="9">Verticillium wilt resistance-like protein</fullName>
    </recommendedName>
</protein>
<evidence type="ECO:0000256" key="4">
    <source>
        <dbReference type="ARBA" id="ARBA00022737"/>
    </source>
</evidence>
<sequence>MTRSSGGIAGKPVGLGLERQSSVGSDKAITGGLTQNSSLFNLRFLESLDLSFNYFGVPIPSNFGKLTSLRYLNLSNSGFVGQIPIEISHLKNLVTLDLSTATESLFRISLLKLEKPKWSMLIRSVTKLEELYLDGVNMSATGTGWCQAFSFSSPNLRVLSLSDCSLSGPVHQSLMKLQFFSVISLDDNHLSAPVPGFIANFSELTSLRLGNCGLFGTFPKEIFQELVISSTNFSGRLPASIGNLTKLSKLDLSHCQFNGTVPTSTETLTQLVFLDLSGNKFTGSIPSFNMSKDLKEIILSHISLSGTIPSTHWEGLLNLRVVDLQKNLFGGSIRSTLFSFPSLEEIQLSSNQFTGQLHVFPNVSSLTLRVLNLRSNYLEGAIPESIF</sequence>
<evidence type="ECO:0000256" key="1">
    <source>
        <dbReference type="ARBA" id="ARBA00004370"/>
    </source>
</evidence>
<dbReference type="InterPro" id="IPR052595">
    <property type="entry name" value="LRRC69/RLP"/>
</dbReference>
<name>A0AA87ZNE6_FICCA</name>
<keyword evidence="8" id="KW-1185">Reference proteome</keyword>
<dbReference type="GO" id="GO:0016020">
    <property type="term" value="C:membrane"/>
    <property type="evidence" value="ECO:0007669"/>
    <property type="project" value="UniProtKB-SubCell"/>
</dbReference>
<evidence type="ECO:0000256" key="2">
    <source>
        <dbReference type="ARBA" id="ARBA00022614"/>
    </source>
</evidence>
<keyword evidence="2" id="KW-0433">Leucine-rich repeat</keyword>
<evidence type="ECO:0000313" key="8">
    <source>
        <dbReference type="Proteomes" id="UP001187192"/>
    </source>
</evidence>
<keyword evidence="4" id="KW-0677">Repeat</keyword>
<evidence type="ECO:0000256" key="3">
    <source>
        <dbReference type="ARBA" id="ARBA00022729"/>
    </source>
</evidence>
<comment type="subcellular location">
    <subcellularLocation>
        <location evidence="1">Membrane</location>
    </subcellularLocation>
</comment>
<dbReference type="PANTHER" id="PTHR48057">
    <property type="entry name" value="LEUCINE-RICH REPEAT SERINE/THREONINE-PROTEIN KINASE 1"/>
    <property type="match status" value="1"/>
</dbReference>
<evidence type="ECO:0000313" key="7">
    <source>
        <dbReference type="EMBL" id="GMN40379.1"/>
    </source>
</evidence>
<dbReference type="InterPro" id="IPR032675">
    <property type="entry name" value="LRR_dom_sf"/>
</dbReference>
<dbReference type="AlphaFoldDB" id="A0AA87ZNE6"/>
<gene>
    <name evidence="7" type="ORF">TIFTF001_009602</name>
</gene>
<organism evidence="7 8">
    <name type="scientific">Ficus carica</name>
    <name type="common">Common fig</name>
    <dbReference type="NCBI Taxonomy" id="3494"/>
    <lineage>
        <taxon>Eukaryota</taxon>
        <taxon>Viridiplantae</taxon>
        <taxon>Streptophyta</taxon>
        <taxon>Embryophyta</taxon>
        <taxon>Tracheophyta</taxon>
        <taxon>Spermatophyta</taxon>
        <taxon>Magnoliopsida</taxon>
        <taxon>eudicotyledons</taxon>
        <taxon>Gunneridae</taxon>
        <taxon>Pentapetalae</taxon>
        <taxon>rosids</taxon>
        <taxon>fabids</taxon>
        <taxon>Rosales</taxon>
        <taxon>Moraceae</taxon>
        <taxon>Ficeae</taxon>
        <taxon>Ficus</taxon>
    </lineage>
</organism>
<dbReference type="SUPFAM" id="SSF52058">
    <property type="entry name" value="L domain-like"/>
    <property type="match status" value="2"/>
</dbReference>
<evidence type="ECO:0000256" key="6">
    <source>
        <dbReference type="ARBA" id="ARBA00023180"/>
    </source>
</evidence>
<dbReference type="FunFam" id="3.80.10.10:FF:000041">
    <property type="entry name" value="LRR receptor-like serine/threonine-protein kinase ERECTA"/>
    <property type="match status" value="1"/>
</dbReference>
<dbReference type="Gene3D" id="3.80.10.10">
    <property type="entry name" value="Ribonuclease Inhibitor"/>
    <property type="match status" value="4"/>
</dbReference>
<evidence type="ECO:0008006" key="9">
    <source>
        <dbReference type="Google" id="ProtNLM"/>
    </source>
</evidence>
<evidence type="ECO:0000256" key="5">
    <source>
        <dbReference type="ARBA" id="ARBA00023136"/>
    </source>
</evidence>